<dbReference type="InterPro" id="IPR005467">
    <property type="entry name" value="His_kinase_dom"/>
</dbReference>
<evidence type="ECO:0000256" key="3">
    <source>
        <dbReference type="ARBA" id="ARBA00023012"/>
    </source>
</evidence>
<keyword evidence="8" id="KW-1185">Reference proteome</keyword>
<dbReference type="PANTHER" id="PTHR24421">
    <property type="entry name" value="NITRATE/NITRITE SENSOR PROTEIN NARX-RELATED"/>
    <property type="match status" value="1"/>
</dbReference>
<dbReference type="AlphaFoldDB" id="A0A5B2XW28"/>
<accession>A0A5B2XW28</accession>
<feature type="transmembrane region" description="Helical" evidence="5">
    <location>
        <begin position="64"/>
        <end position="88"/>
    </location>
</feature>
<keyword evidence="1" id="KW-0808">Transferase</keyword>
<dbReference type="SMART" id="SM00387">
    <property type="entry name" value="HATPase_c"/>
    <property type="match status" value="1"/>
</dbReference>
<evidence type="ECO:0000313" key="7">
    <source>
        <dbReference type="EMBL" id="KAA2267200.1"/>
    </source>
</evidence>
<protein>
    <submittedName>
        <fullName evidence="7">Sensor histidine kinase</fullName>
    </submittedName>
</protein>
<evidence type="ECO:0000256" key="5">
    <source>
        <dbReference type="SAM" id="Phobius"/>
    </source>
</evidence>
<dbReference type="PIRSF" id="PIRSF037434">
    <property type="entry name" value="STHK_ChrS"/>
    <property type="match status" value="1"/>
</dbReference>
<evidence type="ECO:0000313" key="8">
    <source>
        <dbReference type="Proteomes" id="UP000323454"/>
    </source>
</evidence>
<comment type="caution">
    <text evidence="7">The sequence shown here is derived from an EMBL/GenBank/DDBJ whole genome shotgun (WGS) entry which is preliminary data.</text>
</comment>
<dbReference type="SUPFAM" id="SSF55874">
    <property type="entry name" value="ATPase domain of HSP90 chaperone/DNA topoisomerase II/histidine kinase"/>
    <property type="match status" value="1"/>
</dbReference>
<dbReference type="EMBL" id="VUOB01000001">
    <property type="protein sequence ID" value="KAA2267200.1"/>
    <property type="molecule type" value="Genomic_DNA"/>
</dbReference>
<keyword evidence="3" id="KW-0902">Two-component regulatory system</keyword>
<keyword evidence="5" id="KW-1133">Transmembrane helix</keyword>
<proteinExistence type="predicted"/>
<keyword evidence="5" id="KW-0472">Membrane</keyword>
<keyword evidence="4" id="KW-0175">Coiled coil</keyword>
<feature type="coiled-coil region" evidence="4">
    <location>
        <begin position="130"/>
        <end position="157"/>
    </location>
</feature>
<dbReference type="PANTHER" id="PTHR24421:SF62">
    <property type="entry name" value="SENSORY TRANSDUCTION HISTIDINE KINASE"/>
    <property type="match status" value="1"/>
</dbReference>
<evidence type="ECO:0000256" key="2">
    <source>
        <dbReference type="ARBA" id="ARBA00022777"/>
    </source>
</evidence>
<dbReference type="Proteomes" id="UP000323454">
    <property type="component" value="Unassembled WGS sequence"/>
</dbReference>
<evidence type="ECO:0000256" key="1">
    <source>
        <dbReference type="ARBA" id="ARBA00022679"/>
    </source>
</evidence>
<dbReference type="InterPro" id="IPR017205">
    <property type="entry name" value="Sig_transdc_His_kinase_ChrS"/>
</dbReference>
<name>A0A5B2XW28_9PSEU</name>
<dbReference type="GO" id="GO:0016020">
    <property type="term" value="C:membrane"/>
    <property type="evidence" value="ECO:0007669"/>
    <property type="project" value="InterPro"/>
</dbReference>
<dbReference type="OrthoDB" id="144293at2"/>
<dbReference type="Gene3D" id="1.20.5.1930">
    <property type="match status" value="1"/>
</dbReference>
<dbReference type="InterPro" id="IPR011712">
    <property type="entry name" value="Sig_transdc_His_kin_sub3_dim/P"/>
</dbReference>
<feature type="transmembrane region" description="Helical" evidence="5">
    <location>
        <begin position="38"/>
        <end position="57"/>
    </location>
</feature>
<reference evidence="7 8" key="2">
    <citation type="submission" date="2019-09" db="EMBL/GenBank/DDBJ databases">
        <authorList>
            <person name="Jin C."/>
        </authorList>
    </citation>
    <scope>NUCLEOTIDE SEQUENCE [LARGE SCALE GENOMIC DNA]</scope>
    <source>
        <strain evidence="7 8">AN110305</strain>
    </source>
</reference>
<evidence type="ECO:0000259" key="6">
    <source>
        <dbReference type="PROSITE" id="PS50109"/>
    </source>
</evidence>
<dbReference type="Pfam" id="PF02518">
    <property type="entry name" value="HATPase_c"/>
    <property type="match status" value="1"/>
</dbReference>
<keyword evidence="2 7" id="KW-0418">Kinase</keyword>
<reference evidence="7 8" key="1">
    <citation type="submission" date="2019-09" db="EMBL/GenBank/DDBJ databases">
        <title>Goodfellowia gen. nov., a new genus of the Pseudonocardineae related to Actinoalloteichus, containing Goodfellowia coeruleoviolacea gen. nov., comb. nov. gen. nov., comb. nov.</title>
        <authorList>
            <person name="Labeda D."/>
        </authorList>
    </citation>
    <scope>NUCLEOTIDE SEQUENCE [LARGE SCALE GENOMIC DNA]</scope>
    <source>
        <strain evidence="7 8">AN110305</strain>
    </source>
</reference>
<dbReference type="PROSITE" id="PS50109">
    <property type="entry name" value="HIS_KIN"/>
    <property type="match status" value="1"/>
</dbReference>
<dbReference type="InterPro" id="IPR036890">
    <property type="entry name" value="HATPase_C_sf"/>
</dbReference>
<dbReference type="CDD" id="cd16917">
    <property type="entry name" value="HATPase_UhpB-NarQ-NarX-like"/>
    <property type="match status" value="1"/>
</dbReference>
<evidence type="ECO:0000256" key="4">
    <source>
        <dbReference type="SAM" id="Coils"/>
    </source>
</evidence>
<dbReference type="GO" id="GO:0000155">
    <property type="term" value="F:phosphorelay sensor kinase activity"/>
    <property type="evidence" value="ECO:0007669"/>
    <property type="project" value="InterPro"/>
</dbReference>
<sequence>MSGGASGRVAYAVVALTLIVPWYAGFGRRLMTSAGGGRPAVVFAVGLIALFVAAIALDVSASYALFAICPMLLMSLATGPALAIVLLANLLPTTVVWLTTGSRESALGLLPAALLNIALAVLLGLWITRMARQSRERARLIEELRRSRAEVAQLSHQAGIAAERERLAREIHDTVAQGLTSIIGLVQAAESELADAPDLARRHLGLAARAAKENLAETREFVAALTPIPLRDNPLPEAVRRQADALAAETGLSVRYAATGAEFPVPTAVGVVLLRAAQESLANIRRHAGAVEVSVRLDYGDSGVRLTVADDGGGFEVDPDREGFGLRGLRGRVADIGGAVTVTSDPGVGTVVEVVVPLRGPEGAGVAEVGGDA</sequence>
<feature type="transmembrane region" description="Helical" evidence="5">
    <location>
        <begin position="9"/>
        <end position="26"/>
    </location>
</feature>
<feature type="transmembrane region" description="Helical" evidence="5">
    <location>
        <begin position="108"/>
        <end position="127"/>
    </location>
</feature>
<dbReference type="InterPro" id="IPR050482">
    <property type="entry name" value="Sensor_HK_TwoCompSys"/>
</dbReference>
<dbReference type="InterPro" id="IPR003594">
    <property type="entry name" value="HATPase_dom"/>
</dbReference>
<organism evidence="7 8">
    <name type="scientific">Solihabitans fulvus</name>
    <dbReference type="NCBI Taxonomy" id="1892852"/>
    <lineage>
        <taxon>Bacteria</taxon>
        <taxon>Bacillati</taxon>
        <taxon>Actinomycetota</taxon>
        <taxon>Actinomycetes</taxon>
        <taxon>Pseudonocardiales</taxon>
        <taxon>Pseudonocardiaceae</taxon>
        <taxon>Solihabitans</taxon>
    </lineage>
</organism>
<dbReference type="GO" id="GO:0046983">
    <property type="term" value="F:protein dimerization activity"/>
    <property type="evidence" value="ECO:0007669"/>
    <property type="project" value="InterPro"/>
</dbReference>
<gene>
    <name evidence="7" type="ORF">F0L68_00360</name>
</gene>
<dbReference type="Pfam" id="PF07730">
    <property type="entry name" value="HisKA_3"/>
    <property type="match status" value="1"/>
</dbReference>
<dbReference type="Gene3D" id="3.30.565.10">
    <property type="entry name" value="Histidine kinase-like ATPase, C-terminal domain"/>
    <property type="match status" value="1"/>
</dbReference>
<keyword evidence="5" id="KW-0812">Transmembrane</keyword>
<feature type="domain" description="Histidine kinase" evidence="6">
    <location>
        <begin position="273"/>
        <end position="360"/>
    </location>
</feature>